<dbReference type="PIRSF" id="PIRSF020680">
    <property type="entry name" value="PhnH"/>
    <property type="match status" value="1"/>
</dbReference>
<accession>A0A437Q5D4</accession>
<dbReference type="Gene3D" id="3.40.50.11310">
    <property type="entry name" value="Bacterial phosphonate metabolism protein PhnH"/>
    <property type="match status" value="1"/>
</dbReference>
<dbReference type="InterPro" id="IPR008772">
    <property type="entry name" value="Phosphonate_metab_PhnH"/>
</dbReference>
<dbReference type="RefSeq" id="WP_127694988.1">
    <property type="nucleotide sequence ID" value="NZ_SACQ01000007.1"/>
</dbReference>
<dbReference type="SUPFAM" id="SSF159709">
    <property type="entry name" value="PhnH-like"/>
    <property type="match status" value="1"/>
</dbReference>
<evidence type="ECO:0000313" key="2">
    <source>
        <dbReference type="Proteomes" id="UP000282818"/>
    </source>
</evidence>
<dbReference type="InterPro" id="IPR038058">
    <property type="entry name" value="PhnH-like_sp"/>
</dbReference>
<dbReference type="NCBIfam" id="TIGR03292">
    <property type="entry name" value="PhnH_redo"/>
    <property type="match status" value="1"/>
</dbReference>
<keyword evidence="1" id="KW-0456">Lyase</keyword>
<organism evidence="1 2">
    <name type="scientific">Neptunomonas marina</name>
    <dbReference type="NCBI Taxonomy" id="1815562"/>
    <lineage>
        <taxon>Bacteria</taxon>
        <taxon>Pseudomonadati</taxon>
        <taxon>Pseudomonadota</taxon>
        <taxon>Gammaproteobacteria</taxon>
        <taxon>Oceanospirillales</taxon>
        <taxon>Oceanospirillaceae</taxon>
        <taxon>Neptunomonas</taxon>
    </lineage>
</organism>
<sequence>MSVSSELLVAGFNDAVHDGQQVFRALLTAMSEPGKLQQPNLIAEGPGALNANSWQVALALLDADTPVWLSERLAADAAISSNLRFHCQSPQVDSPQHAAFALCDASDVPDITLLNMGSAEQPDRSTTLIVQVPAISNEPHWTLTGPGIATERQLRIGGLSSTFVEQLIASRQRFPMGIDCIFCSADTLVAVPRSTQIDINMGGR</sequence>
<dbReference type="GO" id="GO:0016829">
    <property type="term" value="F:lyase activity"/>
    <property type="evidence" value="ECO:0007669"/>
    <property type="project" value="UniProtKB-KW"/>
</dbReference>
<protein>
    <submittedName>
        <fullName evidence="1">Phosphonate C-P lyase system protein PhnH</fullName>
    </submittedName>
</protein>
<comment type="caution">
    <text evidence="1">The sequence shown here is derived from an EMBL/GenBank/DDBJ whole genome shotgun (WGS) entry which is preliminary data.</text>
</comment>
<dbReference type="Pfam" id="PF05845">
    <property type="entry name" value="PhnH"/>
    <property type="match status" value="1"/>
</dbReference>
<keyword evidence="2" id="KW-1185">Reference proteome</keyword>
<dbReference type="GO" id="GO:0019634">
    <property type="term" value="P:organic phosphonate metabolic process"/>
    <property type="evidence" value="ECO:0007669"/>
    <property type="project" value="InterPro"/>
</dbReference>
<evidence type="ECO:0000313" key="1">
    <source>
        <dbReference type="EMBL" id="RVU29704.1"/>
    </source>
</evidence>
<dbReference type="Proteomes" id="UP000282818">
    <property type="component" value="Unassembled WGS sequence"/>
</dbReference>
<reference evidence="1 2" key="1">
    <citation type="submission" date="2019-01" db="EMBL/GenBank/DDBJ databases">
        <authorList>
            <person name="Chen W.-M."/>
        </authorList>
    </citation>
    <scope>NUCLEOTIDE SEQUENCE [LARGE SCALE GENOMIC DNA]</scope>
    <source>
        <strain evidence="1 2">HPM-16</strain>
    </source>
</reference>
<dbReference type="AlphaFoldDB" id="A0A437Q5D4"/>
<gene>
    <name evidence="1" type="primary">phnH</name>
    <name evidence="1" type="ORF">EOE65_14205</name>
</gene>
<proteinExistence type="predicted"/>
<dbReference type="EMBL" id="SACQ01000007">
    <property type="protein sequence ID" value="RVU29704.1"/>
    <property type="molecule type" value="Genomic_DNA"/>
</dbReference>
<name>A0A437Q5D4_9GAMM</name>